<dbReference type="OrthoDB" id="1431934at2759"/>
<evidence type="ECO:0000259" key="6">
    <source>
        <dbReference type="PROSITE" id="PS50089"/>
    </source>
</evidence>
<gene>
    <name evidence="7" type="ORF">Slin15195_G103890</name>
</gene>
<dbReference type="Pfam" id="PF22191">
    <property type="entry name" value="IBR_1"/>
    <property type="match status" value="1"/>
</dbReference>
<dbReference type="InterPro" id="IPR001841">
    <property type="entry name" value="Znf_RING"/>
</dbReference>
<keyword evidence="3" id="KW-0833">Ubl conjugation pathway</keyword>
<keyword evidence="8" id="KW-1185">Reference proteome</keyword>
<dbReference type="GO" id="GO:0004842">
    <property type="term" value="F:ubiquitin-protein transferase activity"/>
    <property type="evidence" value="ECO:0007669"/>
    <property type="project" value="InterPro"/>
</dbReference>
<reference evidence="7" key="1">
    <citation type="submission" date="2022-06" db="EMBL/GenBank/DDBJ databases">
        <title>Complete genome sequences of two strains of the flax pathogen Septoria linicola.</title>
        <authorList>
            <person name="Lapalu N."/>
            <person name="Simon A."/>
            <person name="Demenou B."/>
            <person name="Paumier D."/>
            <person name="Guillot M.-P."/>
            <person name="Gout L."/>
            <person name="Valade R."/>
        </authorList>
    </citation>
    <scope>NUCLEOTIDE SEQUENCE</scope>
    <source>
        <strain evidence="7">SE15195</strain>
    </source>
</reference>
<feature type="domain" description="RING-type" evidence="6">
    <location>
        <begin position="23"/>
        <end position="75"/>
    </location>
</feature>
<evidence type="ECO:0000256" key="4">
    <source>
        <dbReference type="ARBA" id="ARBA00022833"/>
    </source>
</evidence>
<evidence type="ECO:0000313" key="8">
    <source>
        <dbReference type="Proteomes" id="UP001056384"/>
    </source>
</evidence>
<dbReference type="InterPro" id="IPR017907">
    <property type="entry name" value="Znf_RING_CS"/>
</dbReference>
<keyword evidence="1" id="KW-0479">Metal-binding</keyword>
<dbReference type="Proteomes" id="UP001056384">
    <property type="component" value="Chromosome 9"/>
</dbReference>
<name>A0A9Q9B2M9_9PEZI</name>
<protein>
    <submittedName>
        <fullName evidence="7">Zinc finger, RING-type, IBR domain-containing protein</fullName>
    </submittedName>
</protein>
<organism evidence="7 8">
    <name type="scientific">Septoria linicola</name>
    <dbReference type="NCBI Taxonomy" id="215465"/>
    <lineage>
        <taxon>Eukaryota</taxon>
        <taxon>Fungi</taxon>
        <taxon>Dikarya</taxon>
        <taxon>Ascomycota</taxon>
        <taxon>Pezizomycotina</taxon>
        <taxon>Dothideomycetes</taxon>
        <taxon>Dothideomycetidae</taxon>
        <taxon>Mycosphaerellales</taxon>
        <taxon>Mycosphaerellaceae</taxon>
        <taxon>Septoria</taxon>
    </lineage>
</organism>
<dbReference type="GO" id="GO:0016567">
    <property type="term" value="P:protein ubiquitination"/>
    <property type="evidence" value="ECO:0007669"/>
    <property type="project" value="InterPro"/>
</dbReference>
<accession>A0A9Q9B2M9</accession>
<dbReference type="AlphaFoldDB" id="A0A9Q9B2M9"/>
<keyword evidence="2 5" id="KW-0863">Zinc-finger</keyword>
<proteinExistence type="predicted"/>
<dbReference type="EMBL" id="CP099426">
    <property type="protein sequence ID" value="USW57070.1"/>
    <property type="molecule type" value="Genomic_DNA"/>
</dbReference>
<dbReference type="PANTHER" id="PTHR11685">
    <property type="entry name" value="RBR FAMILY RING FINGER AND IBR DOMAIN-CONTAINING"/>
    <property type="match status" value="1"/>
</dbReference>
<dbReference type="PROSITE" id="PS50089">
    <property type="entry name" value="ZF_RING_2"/>
    <property type="match status" value="1"/>
</dbReference>
<evidence type="ECO:0000256" key="2">
    <source>
        <dbReference type="ARBA" id="ARBA00022771"/>
    </source>
</evidence>
<evidence type="ECO:0000256" key="3">
    <source>
        <dbReference type="ARBA" id="ARBA00022786"/>
    </source>
</evidence>
<evidence type="ECO:0000256" key="1">
    <source>
        <dbReference type="ARBA" id="ARBA00022723"/>
    </source>
</evidence>
<dbReference type="PROSITE" id="PS00518">
    <property type="entry name" value="ZF_RING_1"/>
    <property type="match status" value="1"/>
</dbReference>
<sequence length="104" mass="11651">MRQAHKSEEDASDELLSKTSKKCPECETRIVKEGGCEAMECDGCGHIFCWLCLGDYSMIEMEGSSHHGTDCPFWREPGVYGPQHIEGVDTVEDALEMMGEQNFD</sequence>
<evidence type="ECO:0000256" key="5">
    <source>
        <dbReference type="PROSITE-ProRule" id="PRU00175"/>
    </source>
</evidence>
<dbReference type="InterPro" id="IPR031127">
    <property type="entry name" value="E3_UB_ligase_RBR"/>
</dbReference>
<evidence type="ECO:0000313" key="7">
    <source>
        <dbReference type="EMBL" id="USW57070.1"/>
    </source>
</evidence>
<dbReference type="InterPro" id="IPR002867">
    <property type="entry name" value="IBR_dom"/>
</dbReference>
<dbReference type="Gene3D" id="1.20.120.1750">
    <property type="match status" value="1"/>
</dbReference>
<dbReference type="GO" id="GO:0008270">
    <property type="term" value="F:zinc ion binding"/>
    <property type="evidence" value="ECO:0007669"/>
    <property type="project" value="UniProtKB-KW"/>
</dbReference>
<dbReference type="SMART" id="SM00647">
    <property type="entry name" value="IBR"/>
    <property type="match status" value="1"/>
</dbReference>
<keyword evidence="4" id="KW-0862">Zinc</keyword>
<dbReference type="SUPFAM" id="SSF57850">
    <property type="entry name" value="RING/U-box"/>
    <property type="match status" value="1"/>
</dbReference>